<dbReference type="OrthoDB" id="9793490at2"/>
<evidence type="ECO:0000313" key="10">
    <source>
        <dbReference type="EMBL" id="ODC05355.1"/>
    </source>
</evidence>
<keyword evidence="4" id="KW-1003">Cell membrane</keyword>
<keyword evidence="3 8" id="KW-0813">Transport</keyword>
<dbReference type="InterPro" id="IPR035906">
    <property type="entry name" value="MetI-like_sf"/>
</dbReference>
<feature type="domain" description="ABC transmembrane type-1" evidence="9">
    <location>
        <begin position="12"/>
        <end position="204"/>
    </location>
</feature>
<evidence type="ECO:0000256" key="1">
    <source>
        <dbReference type="ARBA" id="ARBA00004651"/>
    </source>
</evidence>
<comment type="subcellular location">
    <subcellularLocation>
        <location evidence="1 8">Cell membrane</location>
        <topology evidence="1 8">Multi-pass membrane protein</topology>
    </subcellularLocation>
</comment>
<organism evidence="10 11">
    <name type="scientific">Terasakiispira papahanaumokuakeensis</name>
    <dbReference type="NCBI Taxonomy" id="197479"/>
    <lineage>
        <taxon>Bacteria</taxon>
        <taxon>Pseudomonadati</taxon>
        <taxon>Pseudomonadota</taxon>
        <taxon>Gammaproteobacteria</taxon>
        <taxon>Oceanospirillales</taxon>
        <taxon>Terasakiispira</taxon>
    </lineage>
</organism>
<comment type="caution">
    <text evidence="10">The sequence shown here is derived from an EMBL/GenBank/DDBJ whole genome shotgun (WGS) entry which is preliminary data.</text>
</comment>
<name>A0A1E2VFC0_9GAMM</name>
<dbReference type="SUPFAM" id="SSF161098">
    <property type="entry name" value="MetI-like"/>
    <property type="match status" value="1"/>
</dbReference>
<proteinExistence type="inferred from homology"/>
<keyword evidence="7 8" id="KW-0472">Membrane</keyword>
<dbReference type="EMBL" id="MDTQ01000001">
    <property type="protein sequence ID" value="ODC05355.1"/>
    <property type="molecule type" value="Genomic_DNA"/>
</dbReference>
<feature type="transmembrane region" description="Helical" evidence="8">
    <location>
        <begin position="186"/>
        <end position="210"/>
    </location>
</feature>
<feature type="transmembrane region" description="Helical" evidence="8">
    <location>
        <begin position="51"/>
        <end position="74"/>
    </location>
</feature>
<evidence type="ECO:0000259" key="9">
    <source>
        <dbReference type="PROSITE" id="PS50928"/>
    </source>
</evidence>
<evidence type="ECO:0000256" key="7">
    <source>
        <dbReference type="ARBA" id="ARBA00023136"/>
    </source>
</evidence>
<evidence type="ECO:0000256" key="4">
    <source>
        <dbReference type="ARBA" id="ARBA00022475"/>
    </source>
</evidence>
<evidence type="ECO:0000313" key="11">
    <source>
        <dbReference type="Proteomes" id="UP000094291"/>
    </source>
</evidence>
<reference evidence="10 11" key="1">
    <citation type="submission" date="2016-08" db="EMBL/GenBank/DDBJ databases">
        <authorList>
            <person name="Seilhamer J.J."/>
        </authorList>
    </citation>
    <scope>NUCLEOTIDE SEQUENCE [LARGE SCALE GENOMIC DNA]</scope>
    <source>
        <strain evidence="10 11">PH27A</strain>
    </source>
</reference>
<accession>A0A1E2VFC0</accession>
<comment type="similarity">
    <text evidence="2">Belongs to the binding-protein-dependent transport system permease family. CysTW subfamily.</text>
</comment>
<dbReference type="Gene3D" id="1.10.3720.10">
    <property type="entry name" value="MetI-like"/>
    <property type="match status" value="1"/>
</dbReference>
<evidence type="ECO:0000256" key="2">
    <source>
        <dbReference type="ARBA" id="ARBA00007069"/>
    </source>
</evidence>
<dbReference type="PROSITE" id="PS50928">
    <property type="entry name" value="ABC_TM1"/>
    <property type="match status" value="1"/>
</dbReference>
<dbReference type="InterPro" id="IPR051322">
    <property type="entry name" value="AA_ABC_Transporter_Permease"/>
</dbReference>
<dbReference type="STRING" id="197479.BFW38_10205"/>
<dbReference type="InterPro" id="IPR000515">
    <property type="entry name" value="MetI-like"/>
</dbReference>
<evidence type="ECO:0000256" key="6">
    <source>
        <dbReference type="ARBA" id="ARBA00022989"/>
    </source>
</evidence>
<feature type="transmembrane region" description="Helical" evidence="8">
    <location>
        <begin position="80"/>
        <end position="104"/>
    </location>
</feature>
<keyword evidence="6 8" id="KW-1133">Transmembrane helix</keyword>
<evidence type="ECO:0000256" key="3">
    <source>
        <dbReference type="ARBA" id="ARBA00022448"/>
    </source>
</evidence>
<dbReference type="Pfam" id="PF00528">
    <property type="entry name" value="BPD_transp_1"/>
    <property type="match status" value="1"/>
</dbReference>
<keyword evidence="11" id="KW-1185">Reference proteome</keyword>
<feature type="transmembrane region" description="Helical" evidence="8">
    <location>
        <begin position="16"/>
        <end position="39"/>
    </location>
</feature>
<dbReference type="PANTHER" id="PTHR30450">
    <property type="entry name" value="ABC TRANSPORTER PERMEASE"/>
    <property type="match status" value="1"/>
</dbReference>
<dbReference type="GO" id="GO:0005886">
    <property type="term" value="C:plasma membrane"/>
    <property type="evidence" value="ECO:0007669"/>
    <property type="project" value="UniProtKB-SubCell"/>
</dbReference>
<dbReference type="PANTHER" id="PTHR30450:SF1">
    <property type="entry name" value="D-METHIONINE TRANSPORT SYSTEM PERMEASE PROTEIN METI-RELATED"/>
    <property type="match status" value="1"/>
</dbReference>
<dbReference type="FunFam" id="1.10.3720.10:FF:000002">
    <property type="entry name" value="D-methionine ABC transporter permease MetI"/>
    <property type="match status" value="1"/>
</dbReference>
<dbReference type="AlphaFoldDB" id="A0A1E2VFC0"/>
<dbReference type="GO" id="GO:0048473">
    <property type="term" value="P:D-methionine transmembrane transport"/>
    <property type="evidence" value="ECO:0007669"/>
    <property type="project" value="TreeGrafter"/>
</dbReference>
<evidence type="ECO:0000256" key="8">
    <source>
        <dbReference type="RuleBase" id="RU363032"/>
    </source>
</evidence>
<evidence type="ECO:0000256" key="5">
    <source>
        <dbReference type="ARBA" id="ARBA00022692"/>
    </source>
</evidence>
<feature type="transmembrane region" description="Helical" evidence="8">
    <location>
        <begin position="156"/>
        <end position="180"/>
    </location>
</feature>
<dbReference type="NCBIfam" id="NF008049">
    <property type="entry name" value="PRK10782.1"/>
    <property type="match status" value="1"/>
</dbReference>
<dbReference type="CDD" id="cd06261">
    <property type="entry name" value="TM_PBP2"/>
    <property type="match status" value="1"/>
</dbReference>
<sequence length="216" mass="22777">MLATPEQLLQATGETLYMVVVSALISTALGLPLGVLLHVTRKDQFMSRPRLNRVLGAFTNIGRSVPYIILMVSILPLTRFLVGSSIGTNAAIVSLTLSAIPFVARLIEGALNEVPPGLIEAAQAMGAKPMQIITKVLVPEALPGIFNSLTVTVVTLISYSAMAGAVAGGGLGALGINYGYQRFDGMTMLVTVIILVALVQLLQSVGDALVRRVDHR</sequence>
<dbReference type="Proteomes" id="UP000094291">
    <property type="component" value="Unassembled WGS sequence"/>
</dbReference>
<gene>
    <name evidence="10" type="ORF">BFW38_10205</name>
</gene>
<protein>
    <submittedName>
        <fullName evidence="10">Methionine ABC transporter permease</fullName>
    </submittedName>
</protein>
<keyword evidence="5 8" id="KW-0812">Transmembrane</keyword>